<dbReference type="Proteomes" id="UP000178417">
    <property type="component" value="Unassembled WGS sequence"/>
</dbReference>
<dbReference type="InterPro" id="IPR036265">
    <property type="entry name" value="HIT-like_sf"/>
</dbReference>
<proteinExistence type="predicted"/>
<dbReference type="AlphaFoldDB" id="A0A1F4SMP6"/>
<gene>
    <name evidence="5" type="ORF">A2310_00185</name>
</gene>
<comment type="caution">
    <text evidence="5">The sequence shown here is derived from an EMBL/GenBank/DDBJ whole genome shotgun (WGS) entry which is preliminary data.</text>
</comment>
<dbReference type="Gene3D" id="3.30.428.10">
    <property type="entry name" value="HIT-like"/>
    <property type="match status" value="1"/>
</dbReference>
<sequence>MNECIFCKMVEKKIPVEIVDEDEDILAFKDIKPQAPIHVLVIPKIHIPSITSITKEHSRIMMKIIKSIQNIAKKTDIIDSGFRIVVNNGENAGQAVDHLHFHILGGRSLKWPPG</sequence>
<dbReference type="EMBL" id="MEUB01000036">
    <property type="protein sequence ID" value="OGC21711.1"/>
    <property type="molecule type" value="Genomic_DNA"/>
</dbReference>
<evidence type="ECO:0000256" key="2">
    <source>
        <dbReference type="PIRSR" id="PIRSR601310-3"/>
    </source>
</evidence>
<evidence type="ECO:0000259" key="4">
    <source>
        <dbReference type="PROSITE" id="PS51084"/>
    </source>
</evidence>
<dbReference type="InterPro" id="IPR001310">
    <property type="entry name" value="Histidine_triad_HIT"/>
</dbReference>
<dbReference type="InterPro" id="IPR011146">
    <property type="entry name" value="HIT-like"/>
</dbReference>
<dbReference type="PROSITE" id="PS51084">
    <property type="entry name" value="HIT_2"/>
    <property type="match status" value="1"/>
</dbReference>
<accession>A0A1F4SMP6</accession>
<dbReference type="GO" id="GO:0003824">
    <property type="term" value="F:catalytic activity"/>
    <property type="evidence" value="ECO:0007669"/>
    <property type="project" value="InterPro"/>
</dbReference>
<evidence type="ECO:0000256" key="3">
    <source>
        <dbReference type="PROSITE-ProRule" id="PRU00464"/>
    </source>
</evidence>
<evidence type="ECO:0000256" key="1">
    <source>
        <dbReference type="PIRSR" id="PIRSR601310-1"/>
    </source>
</evidence>
<organism evidence="5 6">
    <name type="scientific">candidate division WOR-1 bacterium RIFOXYB2_FULL_37_13</name>
    <dbReference type="NCBI Taxonomy" id="1802579"/>
    <lineage>
        <taxon>Bacteria</taxon>
        <taxon>Bacillati</taxon>
        <taxon>Saganbacteria</taxon>
    </lineage>
</organism>
<dbReference type="STRING" id="1802579.A2310_00185"/>
<feature type="short sequence motif" description="Histidine triad motif" evidence="2 3">
    <location>
        <begin position="98"/>
        <end position="102"/>
    </location>
</feature>
<evidence type="ECO:0000313" key="5">
    <source>
        <dbReference type="EMBL" id="OGC21711.1"/>
    </source>
</evidence>
<feature type="domain" description="HIT" evidence="4">
    <location>
        <begin position="5"/>
        <end position="114"/>
    </location>
</feature>
<name>A0A1F4SMP6_UNCSA</name>
<reference evidence="5 6" key="1">
    <citation type="journal article" date="2016" name="Nat. Commun.">
        <title>Thousands of microbial genomes shed light on interconnected biogeochemical processes in an aquifer system.</title>
        <authorList>
            <person name="Anantharaman K."/>
            <person name="Brown C.T."/>
            <person name="Hug L.A."/>
            <person name="Sharon I."/>
            <person name="Castelle C.J."/>
            <person name="Probst A.J."/>
            <person name="Thomas B.C."/>
            <person name="Singh A."/>
            <person name="Wilkins M.J."/>
            <person name="Karaoz U."/>
            <person name="Brodie E.L."/>
            <person name="Williams K.H."/>
            <person name="Hubbard S.S."/>
            <person name="Banfield J.F."/>
        </authorList>
    </citation>
    <scope>NUCLEOTIDE SEQUENCE [LARGE SCALE GENOMIC DNA]</scope>
</reference>
<dbReference type="PRINTS" id="PR00332">
    <property type="entry name" value="HISTRIAD"/>
</dbReference>
<dbReference type="CDD" id="cd01276">
    <property type="entry name" value="PKCI_related"/>
    <property type="match status" value="1"/>
</dbReference>
<protein>
    <submittedName>
        <fullName evidence="5">Histidine triad nucleotide-binding protein</fullName>
    </submittedName>
</protein>
<evidence type="ECO:0000313" key="6">
    <source>
        <dbReference type="Proteomes" id="UP000178417"/>
    </source>
</evidence>
<dbReference type="PROSITE" id="PS00892">
    <property type="entry name" value="HIT_1"/>
    <property type="match status" value="1"/>
</dbReference>
<dbReference type="Pfam" id="PF01230">
    <property type="entry name" value="HIT"/>
    <property type="match status" value="1"/>
</dbReference>
<dbReference type="PANTHER" id="PTHR23089">
    <property type="entry name" value="HISTIDINE TRIAD HIT PROTEIN"/>
    <property type="match status" value="1"/>
</dbReference>
<feature type="active site" description="Tele-AMP-histidine intermediate" evidence="1">
    <location>
        <position position="100"/>
    </location>
</feature>
<dbReference type="SUPFAM" id="SSF54197">
    <property type="entry name" value="HIT-like"/>
    <property type="match status" value="1"/>
</dbReference>
<dbReference type="InterPro" id="IPR019808">
    <property type="entry name" value="Histidine_triad_CS"/>
</dbReference>